<evidence type="ECO:0000256" key="1">
    <source>
        <dbReference type="PROSITE-ProRule" id="PRU00024"/>
    </source>
</evidence>
<evidence type="ECO:0000259" key="2">
    <source>
        <dbReference type="PROSITE" id="PS50119"/>
    </source>
</evidence>
<dbReference type="InterPro" id="IPR006734">
    <property type="entry name" value="PLATZ"/>
</dbReference>
<reference evidence="3" key="1">
    <citation type="journal article" date="2022" name="Cell">
        <title>Repeat-based holocentromeres influence genome architecture and karyotype evolution.</title>
        <authorList>
            <person name="Hofstatter P.G."/>
            <person name="Thangavel G."/>
            <person name="Lux T."/>
            <person name="Neumann P."/>
            <person name="Vondrak T."/>
            <person name="Novak P."/>
            <person name="Zhang M."/>
            <person name="Costa L."/>
            <person name="Castellani M."/>
            <person name="Scott A."/>
            <person name="Toegelov H."/>
            <person name="Fuchs J."/>
            <person name="Mata-Sucre Y."/>
            <person name="Dias Y."/>
            <person name="Vanzela A.L.L."/>
            <person name="Huettel B."/>
            <person name="Almeida C.C.S."/>
            <person name="Simkova H."/>
            <person name="Souza G."/>
            <person name="Pedrosa-Harand A."/>
            <person name="Macas J."/>
            <person name="Mayer K.F.X."/>
            <person name="Houben A."/>
            <person name="Marques A."/>
        </authorList>
    </citation>
    <scope>NUCLEOTIDE SEQUENCE</scope>
    <source>
        <strain evidence="3">RhyBre1mFocal</strain>
    </source>
</reference>
<evidence type="ECO:0000313" key="3">
    <source>
        <dbReference type="EMBL" id="KAJ1686839.1"/>
    </source>
</evidence>
<dbReference type="InterPro" id="IPR000315">
    <property type="entry name" value="Znf_B-box"/>
</dbReference>
<keyword evidence="1" id="KW-0862">Zinc</keyword>
<gene>
    <name evidence="3" type="ORF">LUZ63_018229</name>
</gene>
<dbReference type="Proteomes" id="UP001151287">
    <property type="component" value="Unassembled WGS sequence"/>
</dbReference>
<evidence type="ECO:0000313" key="4">
    <source>
        <dbReference type="Proteomes" id="UP001151287"/>
    </source>
</evidence>
<comment type="caution">
    <text evidence="3">The sequence shown here is derived from an EMBL/GenBank/DDBJ whole genome shotgun (WGS) entry which is preliminary data.</text>
</comment>
<proteinExistence type="predicted"/>
<organism evidence="3 4">
    <name type="scientific">Rhynchospora breviuscula</name>
    <dbReference type="NCBI Taxonomy" id="2022672"/>
    <lineage>
        <taxon>Eukaryota</taxon>
        <taxon>Viridiplantae</taxon>
        <taxon>Streptophyta</taxon>
        <taxon>Embryophyta</taxon>
        <taxon>Tracheophyta</taxon>
        <taxon>Spermatophyta</taxon>
        <taxon>Magnoliopsida</taxon>
        <taxon>Liliopsida</taxon>
        <taxon>Poales</taxon>
        <taxon>Cyperaceae</taxon>
        <taxon>Cyperoideae</taxon>
        <taxon>Rhynchosporeae</taxon>
        <taxon>Rhynchospora</taxon>
    </lineage>
</organism>
<feature type="domain" description="B box-type" evidence="2">
    <location>
        <begin position="19"/>
        <end position="66"/>
    </location>
</feature>
<accession>A0A9Q0C409</accession>
<sequence length="215" mass="24292">MELGKAPLPNWLQPLLAAKFFERCERHINERKNEINHFCMKCTHPLCPRCVTEHTRKGGKHRLLQIRHYVHSDVVRVNDITKLLDIAKIQQYTANGAKVVHLNPKSSKPYPEGVPRSYIDGAPCIICARAISKFSLFCSIACKVNDNNDNESVFDTEGNEVDCDDGYKLEVGAKRCSTQKEESSSGSEKGNANCSHITSYRKKNRKGIPVRSPFF</sequence>
<dbReference type="PANTHER" id="PTHR31065">
    <property type="entry name" value="PLATZ TRANSCRIPTION FACTOR FAMILY PROTEIN"/>
    <property type="match status" value="1"/>
</dbReference>
<dbReference type="AlphaFoldDB" id="A0A9Q0C409"/>
<protein>
    <recommendedName>
        <fullName evidence="2">B box-type domain-containing protein</fullName>
    </recommendedName>
</protein>
<dbReference type="GO" id="GO:0008270">
    <property type="term" value="F:zinc ion binding"/>
    <property type="evidence" value="ECO:0007669"/>
    <property type="project" value="UniProtKB-KW"/>
</dbReference>
<dbReference type="OrthoDB" id="724537at2759"/>
<dbReference type="PANTHER" id="PTHR31065:SF90">
    <property type="entry name" value="(WILD MALAYSIAN BANANA) HYPOTHETICAL PROTEIN"/>
    <property type="match status" value="1"/>
</dbReference>
<dbReference type="EMBL" id="JAMQYH010000005">
    <property type="protein sequence ID" value="KAJ1686839.1"/>
    <property type="molecule type" value="Genomic_DNA"/>
</dbReference>
<keyword evidence="1" id="KW-0479">Metal-binding</keyword>
<dbReference type="Pfam" id="PF04640">
    <property type="entry name" value="PLATZ"/>
    <property type="match status" value="1"/>
</dbReference>
<dbReference type="PROSITE" id="PS50119">
    <property type="entry name" value="ZF_BBOX"/>
    <property type="match status" value="1"/>
</dbReference>
<keyword evidence="1" id="KW-0863">Zinc-finger</keyword>
<keyword evidence="4" id="KW-1185">Reference proteome</keyword>
<name>A0A9Q0C409_9POAL</name>